<evidence type="ECO:0000313" key="2">
    <source>
        <dbReference type="EMBL" id="GAA5484836.1"/>
    </source>
</evidence>
<accession>A0ABP9UVU6</accession>
<name>A0ABP9UVU6_9BACT</name>
<feature type="compositionally biased region" description="Basic residues" evidence="1">
    <location>
        <begin position="98"/>
        <end position="110"/>
    </location>
</feature>
<dbReference type="EMBL" id="BAABRI010000039">
    <property type="protein sequence ID" value="GAA5484836.1"/>
    <property type="molecule type" value="Genomic_DNA"/>
</dbReference>
<evidence type="ECO:0000313" key="3">
    <source>
        <dbReference type="Proteomes" id="UP001476282"/>
    </source>
</evidence>
<evidence type="ECO:0008006" key="4">
    <source>
        <dbReference type="Google" id="ProtNLM"/>
    </source>
</evidence>
<dbReference type="Proteomes" id="UP001476282">
    <property type="component" value="Unassembled WGS sequence"/>
</dbReference>
<feature type="compositionally biased region" description="Basic residues" evidence="1">
    <location>
        <begin position="45"/>
        <end position="60"/>
    </location>
</feature>
<proteinExistence type="predicted"/>
<comment type="caution">
    <text evidence="2">The sequence shown here is derived from an EMBL/GenBank/DDBJ whole genome shotgun (WGS) entry which is preliminary data.</text>
</comment>
<feature type="compositionally biased region" description="Basic and acidic residues" evidence="1">
    <location>
        <begin position="61"/>
        <end position="78"/>
    </location>
</feature>
<organism evidence="2 3">
    <name type="scientific">Haloferula sargassicola</name>
    <dbReference type="NCBI Taxonomy" id="490096"/>
    <lineage>
        <taxon>Bacteria</taxon>
        <taxon>Pseudomonadati</taxon>
        <taxon>Verrucomicrobiota</taxon>
        <taxon>Verrucomicrobiia</taxon>
        <taxon>Verrucomicrobiales</taxon>
        <taxon>Verrucomicrobiaceae</taxon>
        <taxon>Haloferula</taxon>
    </lineage>
</organism>
<sequence>MKTNSDTTLTLYLGLDVHKEQTVIAILDDDRDAEPRHYAAASYGFHRKNAHASPRFRKPRSTGDSHLSRRGRIPERFAPRPPRRSSNGHPPPPDHGKSLTHRRGLKPQER</sequence>
<keyword evidence="3" id="KW-1185">Reference proteome</keyword>
<gene>
    <name evidence="2" type="ORF">Hsar01_04086</name>
</gene>
<feature type="region of interest" description="Disordered" evidence="1">
    <location>
        <begin position="38"/>
        <end position="110"/>
    </location>
</feature>
<reference evidence="2 3" key="1">
    <citation type="submission" date="2024-02" db="EMBL/GenBank/DDBJ databases">
        <title>Haloferula sargassicola NBRC 104335.</title>
        <authorList>
            <person name="Ichikawa N."/>
            <person name="Katano-Makiyama Y."/>
            <person name="Hidaka K."/>
        </authorList>
    </citation>
    <scope>NUCLEOTIDE SEQUENCE [LARGE SCALE GENOMIC DNA]</scope>
    <source>
        <strain evidence="2 3">NBRC 104335</strain>
    </source>
</reference>
<evidence type="ECO:0000256" key="1">
    <source>
        <dbReference type="SAM" id="MobiDB-lite"/>
    </source>
</evidence>
<protein>
    <recommendedName>
        <fullName evidence="4">Transposase</fullName>
    </recommendedName>
</protein>